<dbReference type="PROSITE" id="PS50112">
    <property type="entry name" value="PAS"/>
    <property type="match status" value="1"/>
</dbReference>
<dbReference type="HOGENOM" id="CLU_000445_14_0_2"/>
<dbReference type="KEGG" id="mzh:Mzhil_0343"/>
<reference evidence="5 6" key="1">
    <citation type="submission" date="2010-07" db="EMBL/GenBank/DDBJ databases">
        <title>The complete genome of Methanosalsum zhilinae DSM 4017.</title>
        <authorList>
            <consortium name="US DOE Joint Genome Institute (JGI-PGF)"/>
            <person name="Lucas S."/>
            <person name="Copeland A."/>
            <person name="Lapidus A."/>
            <person name="Glavina del Rio T."/>
            <person name="Dalin E."/>
            <person name="Tice H."/>
            <person name="Bruce D."/>
            <person name="Goodwin L."/>
            <person name="Pitluck S."/>
            <person name="Kyrpides N."/>
            <person name="Mavromatis K."/>
            <person name="Ovchinnikova G."/>
            <person name="Daligault H."/>
            <person name="Detter J.C."/>
            <person name="Han C."/>
            <person name="Tapia R."/>
            <person name="Larimer F."/>
            <person name="Land M."/>
            <person name="Hauser L."/>
            <person name="Markowitz V."/>
            <person name="Cheng J.-F."/>
            <person name="Hugenholtz P."/>
            <person name="Woyke T."/>
            <person name="Wu D."/>
            <person name="Spring S."/>
            <person name="Schueler E."/>
            <person name="Brambilla E."/>
            <person name="Klenk H.-P."/>
            <person name="Eisen J.A."/>
        </authorList>
    </citation>
    <scope>NUCLEOTIDE SEQUENCE [LARGE SCALE GENOMIC DNA]</scope>
    <source>
        <strain evidence="6">DSM 4017 / NBRC 107636 / OCM 62 / WeN5</strain>
    </source>
</reference>
<dbReference type="SUPFAM" id="SSF55785">
    <property type="entry name" value="PYP-like sensor domain (PAS domain)"/>
    <property type="match status" value="1"/>
</dbReference>
<sequence length="245" mass="27761">MGNVNILVVEDEIIVAHDIKNCLEDLGYAVTGVAATGMDAIKKAEETYPDVILMDIALKGDMDGIEAGEIICKNLDIPLIYLTAYSDEKTIERAKVTQPFGFILKPFDEKTLKCNIEMTLYRHRIEKSRKYNGKSNLIKIFDNIPDAVIVTDSEGCIKHINPRAEKLTGLNKIDVVGLHINEILDLNYDSNKQMEDPVKKAIEKDVFFDFGESTVLTSWEGRQTPVDIMWVLRSRMNLRRSSVFF</sequence>
<dbReference type="Pfam" id="PF00072">
    <property type="entry name" value="Response_reg"/>
    <property type="match status" value="1"/>
</dbReference>
<dbReference type="GO" id="GO:0000160">
    <property type="term" value="P:phosphorelay signal transduction system"/>
    <property type="evidence" value="ECO:0007669"/>
    <property type="project" value="InterPro"/>
</dbReference>
<feature type="domain" description="PAS" evidence="4">
    <location>
        <begin position="133"/>
        <end position="205"/>
    </location>
</feature>
<dbReference type="InterPro" id="IPR050595">
    <property type="entry name" value="Bact_response_regulator"/>
</dbReference>
<dbReference type="Gene3D" id="3.30.450.20">
    <property type="entry name" value="PAS domain"/>
    <property type="match status" value="1"/>
</dbReference>
<dbReference type="RefSeq" id="WP_013897658.1">
    <property type="nucleotide sequence ID" value="NC_015676.1"/>
</dbReference>
<dbReference type="STRING" id="679901.Mzhil_0343"/>
<dbReference type="SMART" id="SM00448">
    <property type="entry name" value="REC"/>
    <property type="match status" value="1"/>
</dbReference>
<evidence type="ECO:0000259" key="4">
    <source>
        <dbReference type="PROSITE" id="PS50112"/>
    </source>
</evidence>
<dbReference type="InterPro" id="IPR035965">
    <property type="entry name" value="PAS-like_dom_sf"/>
</dbReference>
<dbReference type="InterPro" id="IPR000014">
    <property type="entry name" value="PAS"/>
</dbReference>
<keyword evidence="1 2" id="KW-0597">Phosphoprotein</keyword>
<protein>
    <submittedName>
        <fullName evidence="5">Putative PAS/PAC sensor protein</fullName>
    </submittedName>
</protein>
<accession>F7XP24</accession>
<dbReference type="PROSITE" id="PS50110">
    <property type="entry name" value="RESPONSE_REGULATORY"/>
    <property type="match status" value="1"/>
</dbReference>
<dbReference type="CDD" id="cd00130">
    <property type="entry name" value="PAS"/>
    <property type="match status" value="1"/>
</dbReference>
<feature type="domain" description="Response regulatory" evidence="3">
    <location>
        <begin position="5"/>
        <end position="120"/>
    </location>
</feature>
<dbReference type="CDD" id="cd17534">
    <property type="entry name" value="REC_DC-like"/>
    <property type="match status" value="1"/>
</dbReference>
<dbReference type="GO" id="GO:0006355">
    <property type="term" value="P:regulation of DNA-templated transcription"/>
    <property type="evidence" value="ECO:0007669"/>
    <property type="project" value="InterPro"/>
</dbReference>
<gene>
    <name evidence="5" type="ordered locus">Mzhil_0343</name>
</gene>
<evidence type="ECO:0000256" key="2">
    <source>
        <dbReference type="PROSITE-ProRule" id="PRU00169"/>
    </source>
</evidence>
<proteinExistence type="predicted"/>
<dbReference type="SUPFAM" id="SSF52172">
    <property type="entry name" value="CheY-like"/>
    <property type="match status" value="1"/>
</dbReference>
<dbReference type="InterPro" id="IPR011006">
    <property type="entry name" value="CheY-like_superfamily"/>
</dbReference>
<evidence type="ECO:0000313" key="6">
    <source>
        <dbReference type="Proteomes" id="UP000006622"/>
    </source>
</evidence>
<dbReference type="NCBIfam" id="TIGR00229">
    <property type="entry name" value="sensory_box"/>
    <property type="match status" value="1"/>
</dbReference>
<dbReference type="EMBL" id="CP002101">
    <property type="protein sequence ID" value="AEH60219.1"/>
    <property type="molecule type" value="Genomic_DNA"/>
</dbReference>
<evidence type="ECO:0000259" key="3">
    <source>
        <dbReference type="PROSITE" id="PS50110"/>
    </source>
</evidence>
<dbReference type="SMART" id="SM00091">
    <property type="entry name" value="PAS"/>
    <property type="match status" value="1"/>
</dbReference>
<evidence type="ECO:0000256" key="1">
    <source>
        <dbReference type="ARBA" id="ARBA00022553"/>
    </source>
</evidence>
<dbReference type="PANTHER" id="PTHR44591">
    <property type="entry name" value="STRESS RESPONSE REGULATOR PROTEIN 1"/>
    <property type="match status" value="1"/>
</dbReference>
<feature type="modified residue" description="4-aspartylphosphate" evidence="2">
    <location>
        <position position="55"/>
    </location>
</feature>
<keyword evidence="6" id="KW-1185">Reference proteome</keyword>
<evidence type="ECO:0000313" key="5">
    <source>
        <dbReference type="EMBL" id="AEH60219.1"/>
    </source>
</evidence>
<organism evidence="5 6">
    <name type="scientific">Methanosalsum zhilinae (strain DSM 4017 / NBRC 107636 / OCM 62 / WeN5)</name>
    <name type="common">Methanohalophilus zhilinae</name>
    <dbReference type="NCBI Taxonomy" id="679901"/>
    <lineage>
        <taxon>Archaea</taxon>
        <taxon>Methanobacteriati</taxon>
        <taxon>Methanobacteriota</taxon>
        <taxon>Stenosarchaea group</taxon>
        <taxon>Methanomicrobia</taxon>
        <taxon>Methanosarcinales</taxon>
        <taxon>Methanosarcinaceae</taxon>
        <taxon>Methanosalsum</taxon>
    </lineage>
</organism>
<dbReference type="AlphaFoldDB" id="F7XP24"/>
<dbReference type="Gene3D" id="3.40.50.2300">
    <property type="match status" value="1"/>
</dbReference>
<dbReference type="PANTHER" id="PTHR44591:SF3">
    <property type="entry name" value="RESPONSE REGULATORY DOMAIN-CONTAINING PROTEIN"/>
    <property type="match status" value="1"/>
</dbReference>
<dbReference type="GeneID" id="10821948"/>
<dbReference type="Pfam" id="PF13188">
    <property type="entry name" value="PAS_8"/>
    <property type="match status" value="1"/>
</dbReference>
<dbReference type="Proteomes" id="UP000006622">
    <property type="component" value="Chromosome"/>
</dbReference>
<dbReference type="InterPro" id="IPR001789">
    <property type="entry name" value="Sig_transdc_resp-reg_receiver"/>
</dbReference>
<name>F7XP24_METZD</name>
<dbReference type="OrthoDB" id="2830at2157"/>